<accession>A0A6B7HM80</accession>
<evidence type="ECO:0000256" key="6">
    <source>
        <dbReference type="SAM" id="SignalP"/>
    </source>
</evidence>
<dbReference type="PANTHER" id="PTHR11926:SF1494">
    <property type="entry name" value="FLAVONOL 3-O-GLUCOSYLTRANSFERASE UGT76E12-RELATED"/>
    <property type="match status" value="1"/>
</dbReference>
<dbReference type="SUPFAM" id="SSF53756">
    <property type="entry name" value="UDP-Glycosyltransferase/glycogen phosphorylase"/>
    <property type="match status" value="1"/>
</dbReference>
<dbReference type="GO" id="GO:0080043">
    <property type="term" value="F:quercetin 3-O-glucosyltransferase activity"/>
    <property type="evidence" value="ECO:0007669"/>
    <property type="project" value="TreeGrafter"/>
</dbReference>
<evidence type="ECO:0000256" key="5">
    <source>
        <dbReference type="RuleBase" id="RU362057"/>
    </source>
</evidence>
<dbReference type="SMR" id="A0A6B7HM80"/>
<dbReference type="OrthoDB" id="5835829at2759"/>
<dbReference type="CDD" id="cd03784">
    <property type="entry name" value="GT1_Gtf-like"/>
    <property type="match status" value="1"/>
</dbReference>
<evidence type="ECO:0000256" key="4">
    <source>
        <dbReference type="RuleBase" id="RU003718"/>
    </source>
</evidence>
<comment type="similarity">
    <text evidence="1 4">Belongs to the UDP-glycosyltransferase family.</text>
</comment>
<dbReference type="InterPro" id="IPR035595">
    <property type="entry name" value="UDP_glycos_trans_CS"/>
</dbReference>
<feature type="chain" id="PRO_5025574776" description="Glycosyltransferase" evidence="6">
    <location>
        <begin position="19"/>
        <end position="454"/>
    </location>
</feature>
<feature type="signal peptide" evidence="6">
    <location>
        <begin position="1"/>
        <end position="18"/>
    </location>
</feature>
<dbReference type="FunFam" id="3.40.50.2000:FF:000060">
    <property type="entry name" value="Glycosyltransferase"/>
    <property type="match status" value="1"/>
</dbReference>
<evidence type="ECO:0000256" key="3">
    <source>
        <dbReference type="ARBA" id="ARBA00022679"/>
    </source>
</evidence>
<organism evidence="7">
    <name type="scientific">Andrographis paniculata</name>
    <name type="common">Creat</name>
    <name type="synonym">Justicia paniculata</name>
    <dbReference type="NCBI Taxonomy" id="175694"/>
    <lineage>
        <taxon>Eukaryota</taxon>
        <taxon>Viridiplantae</taxon>
        <taxon>Streptophyta</taxon>
        <taxon>Embryophyta</taxon>
        <taxon>Tracheophyta</taxon>
        <taxon>Spermatophyta</taxon>
        <taxon>Magnoliopsida</taxon>
        <taxon>eudicotyledons</taxon>
        <taxon>Gunneridae</taxon>
        <taxon>Pentapetalae</taxon>
        <taxon>asterids</taxon>
        <taxon>lamiids</taxon>
        <taxon>Lamiales</taxon>
        <taxon>Acanthaceae</taxon>
        <taxon>Acanthoideae</taxon>
        <taxon>Andrographideae</taxon>
        <taxon>Andrographis</taxon>
    </lineage>
</organism>
<keyword evidence="3 4" id="KW-0808">Transferase</keyword>
<dbReference type="Pfam" id="PF00201">
    <property type="entry name" value="UDPGT"/>
    <property type="match status" value="1"/>
</dbReference>
<dbReference type="InterPro" id="IPR002213">
    <property type="entry name" value="UDP_glucos_trans"/>
</dbReference>
<proteinExistence type="evidence at transcript level"/>
<name>A0A6B7HM80_ANDPA</name>
<dbReference type="GO" id="GO:0080044">
    <property type="term" value="F:quercetin 7-O-glucosyltransferase activity"/>
    <property type="evidence" value="ECO:0007669"/>
    <property type="project" value="TreeGrafter"/>
</dbReference>
<evidence type="ECO:0000256" key="1">
    <source>
        <dbReference type="ARBA" id="ARBA00009995"/>
    </source>
</evidence>
<dbReference type="PANTHER" id="PTHR11926">
    <property type="entry name" value="GLUCOSYL/GLUCURONOSYL TRANSFERASES"/>
    <property type="match status" value="1"/>
</dbReference>
<dbReference type="EC" id="2.4.1.-" evidence="5"/>
<dbReference type="GO" id="GO:0016138">
    <property type="term" value="P:glycoside biosynthetic process"/>
    <property type="evidence" value="ECO:0007669"/>
    <property type="project" value="UniProtKB-ARBA"/>
</dbReference>
<gene>
    <name evidence="7" type="primary">UGT3</name>
</gene>
<evidence type="ECO:0000256" key="2">
    <source>
        <dbReference type="ARBA" id="ARBA00022676"/>
    </source>
</evidence>
<reference evidence="7" key="1">
    <citation type="journal article" date="2020" name="J Asian Nat Prod Res">
        <title>Identification of a flavonoid 7-O-glucosyltransferase from Andrographis paniculata.</title>
        <authorList>
            <person name="Li Y."/>
            <person name="Gao W."/>
            <person name="Huang L.Q."/>
        </authorList>
    </citation>
    <scope>NUCLEOTIDE SEQUENCE</scope>
</reference>
<evidence type="ECO:0000313" key="7">
    <source>
        <dbReference type="EMBL" id="QDA11332.1"/>
    </source>
</evidence>
<sequence>MGYHSHIGVLAFPFGSHAAPLLALVRQLAESSPGTCFSFFNTADCNRAILADHVSPNIKAYDVRDGAPEGAAAAASHMEAIRLFLAASPGNFEAGMEEAERAAGVGIGCLITDAFLWFAADLAANRRIPWVALWTAAACALATHMYTQEIVKAVASPAEATGESIQQVLSFTPPGLPPLQIADLQPEIFIDDRNPSPLAATINNMVEKLPKSTAVVLNSFEEIDPIVAQDLKSKFNHFLSVGPAALRRLPQPPPGDDSGCLSWLEKLPTPRSAIYVSFGTVIVPPENELLALAEALEFCKFPFLWSLKEAAAKALPEGFLRRTAEYGRVVPWAPQPWILRHGSVGLFVTHGGWNSILESICGGVPMVCRPFFGDQKLNGKMVEDSWKIGVRVRDGVFRKDETVRVLQRMMSSREGDDARENVVKMKEKAEKAVGNDGSSTKNFKKLLEIIGISK</sequence>
<dbReference type="EMBL" id="MH379335">
    <property type="protein sequence ID" value="QDA11332.1"/>
    <property type="molecule type" value="mRNA"/>
</dbReference>
<dbReference type="Gene3D" id="3.40.50.2000">
    <property type="entry name" value="Glycogen Phosphorylase B"/>
    <property type="match status" value="2"/>
</dbReference>
<dbReference type="PROSITE" id="PS00375">
    <property type="entry name" value="UDPGT"/>
    <property type="match status" value="1"/>
</dbReference>
<keyword evidence="2 4" id="KW-0328">Glycosyltransferase</keyword>
<dbReference type="AlphaFoldDB" id="A0A6B7HM80"/>
<protein>
    <recommendedName>
        <fullName evidence="5">Glycosyltransferase</fullName>
        <ecNumber evidence="5">2.4.1.-</ecNumber>
    </recommendedName>
</protein>
<keyword evidence="6" id="KW-0732">Signal</keyword>